<protein>
    <submittedName>
        <fullName evidence="1">Uncharacterized protein</fullName>
    </submittedName>
</protein>
<dbReference type="Proteomes" id="UP000264310">
    <property type="component" value="Unassembled WGS sequence"/>
</dbReference>
<evidence type="ECO:0000313" key="1">
    <source>
        <dbReference type="EMBL" id="RFC64293.1"/>
    </source>
</evidence>
<sequence length="64" mass="7089">MIAITLLLCLRTEPQDCHNENVAFDGTLMQCALFGQAVAAEHLKGRPKWALRRYRCGASDLAEA</sequence>
<dbReference type="AlphaFoldDB" id="A0A371X4Z1"/>
<name>A0A371X4Z1_9HYPH</name>
<reference evidence="1 2" key="1">
    <citation type="submission" date="2018-08" db="EMBL/GenBank/DDBJ databases">
        <title>Fulvimarina sp. 85, whole genome shotgun sequence.</title>
        <authorList>
            <person name="Tuo L."/>
        </authorList>
    </citation>
    <scope>NUCLEOTIDE SEQUENCE [LARGE SCALE GENOMIC DNA]</scope>
    <source>
        <strain evidence="1 2">85</strain>
    </source>
</reference>
<accession>A0A371X4Z1</accession>
<organism evidence="1 2">
    <name type="scientific">Fulvimarina endophytica</name>
    <dbReference type="NCBI Taxonomy" id="2293836"/>
    <lineage>
        <taxon>Bacteria</taxon>
        <taxon>Pseudomonadati</taxon>
        <taxon>Pseudomonadota</taxon>
        <taxon>Alphaproteobacteria</taxon>
        <taxon>Hyphomicrobiales</taxon>
        <taxon>Aurantimonadaceae</taxon>
        <taxon>Fulvimarina</taxon>
    </lineage>
</organism>
<proteinExistence type="predicted"/>
<dbReference type="OrthoDB" id="7363897at2"/>
<gene>
    <name evidence="1" type="ORF">DYI37_08120</name>
</gene>
<evidence type="ECO:0000313" key="2">
    <source>
        <dbReference type="Proteomes" id="UP000264310"/>
    </source>
</evidence>
<keyword evidence="2" id="KW-1185">Reference proteome</keyword>
<dbReference type="EMBL" id="QURL01000003">
    <property type="protein sequence ID" value="RFC64293.1"/>
    <property type="molecule type" value="Genomic_DNA"/>
</dbReference>
<dbReference type="RefSeq" id="WP_116682708.1">
    <property type="nucleotide sequence ID" value="NZ_QURL01000003.1"/>
</dbReference>
<comment type="caution">
    <text evidence="1">The sequence shown here is derived from an EMBL/GenBank/DDBJ whole genome shotgun (WGS) entry which is preliminary data.</text>
</comment>